<dbReference type="STRING" id="940295.EYM_04255"/>
<gene>
    <name evidence="3" type="ORF">EYM_04255</name>
</gene>
<evidence type="ECO:0000259" key="2">
    <source>
        <dbReference type="Pfam" id="PF04895"/>
    </source>
</evidence>
<name>A0A0U3DW87_9CREN</name>
<dbReference type="PATRIC" id="fig|940295.4.peg.815"/>
<dbReference type="RefSeq" id="WP_075049803.1">
    <property type="nucleotide sequence ID" value="NZ_CP006867.1"/>
</dbReference>
<evidence type="ECO:0008006" key="5">
    <source>
        <dbReference type="Google" id="ProtNLM"/>
    </source>
</evidence>
<dbReference type="InterPro" id="IPR006978">
    <property type="entry name" value="Nre_N"/>
</dbReference>
<evidence type="ECO:0000313" key="3">
    <source>
        <dbReference type="EMBL" id="ALU11738.1"/>
    </source>
</evidence>
<accession>A0A0U3DW87</accession>
<keyword evidence="4" id="KW-1185">Reference proteome</keyword>
<dbReference type="Pfam" id="PF04894">
    <property type="entry name" value="Nre_N"/>
    <property type="match status" value="1"/>
</dbReference>
<evidence type="ECO:0000259" key="1">
    <source>
        <dbReference type="Pfam" id="PF04894"/>
    </source>
</evidence>
<dbReference type="GO" id="GO:0006281">
    <property type="term" value="P:DNA repair"/>
    <property type="evidence" value="ECO:0007669"/>
    <property type="project" value="InterPro"/>
</dbReference>
<dbReference type="InterPro" id="IPR006979">
    <property type="entry name" value="Nre_C"/>
</dbReference>
<organism evidence="3 4">
    <name type="scientific">Ignicoccus islandicus DSM 13165</name>
    <dbReference type="NCBI Taxonomy" id="940295"/>
    <lineage>
        <taxon>Archaea</taxon>
        <taxon>Thermoproteota</taxon>
        <taxon>Thermoprotei</taxon>
        <taxon>Desulfurococcales</taxon>
        <taxon>Desulfurococcaceae</taxon>
        <taxon>Ignicoccus</taxon>
    </lineage>
</organism>
<reference evidence="3 4" key="1">
    <citation type="submission" date="2013-11" db="EMBL/GenBank/DDBJ databases">
        <title>Comparative genomics of Ignicoccus.</title>
        <authorList>
            <person name="Podar M."/>
        </authorList>
    </citation>
    <scope>NUCLEOTIDE SEQUENCE [LARGE SCALE GENOMIC DNA]</scope>
    <source>
        <strain evidence="3 4">DSM 13165</strain>
    </source>
</reference>
<sequence>MKRIDPDLCARCKGYKRLCGLPRCPILQRLRAFNRARWEGHVADAPSPPSPLVGESGYPKVPLALSLSPYGDPRLRDAPTEWVRMRLGLEEVANLRMEMLNPFKKVDVRRVEELLDNEVIWAGISEKPVDVEARIEGKVIPPKLDGLIAPIGPSARAQEVKVQSNPKVDSLIERKFEERIKAEVALRELYEYGRDVYALQKALSLGLLGKRKKLVPTRWAITAVDQIISKHLKETILKRKWVNSIHLGTYEHYSNRYIVILKPGPPIVEMFEIWKKGTLWSPNKDVIIYNYEGPLPTSKASDPSDGGFHATKAGALQALAEEGTSASVLVIREISKDYYLPLGVWQVREGVKLAVRNALSGIKLDEREFQKIVLNEMPFLSSSKLLSQRKLMDYES</sequence>
<dbReference type="KEGG" id="iis:EYM_04255"/>
<proteinExistence type="predicted"/>
<feature type="domain" description="Archaeal Nre N-terminal" evidence="1">
    <location>
        <begin position="18"/>
        <end position="281"/>
    </location>
</feature>
<dbReference type="OrthoDB" id="6609at2157"/>
<dbReference type="AlphaFoldDB" id="A0A0U3DW87"/>
<feature type="domain" description="Archaeal Nre C-terminal" evidence="2">
    <location>
        <begin position="303"/>
        <end position="359"/>
    </location>
</feature>
<evidence type="ECO:0000313" key="4">
    <source>
        <dbReference type="Proteomes" id="UP000060778"/>
    </source>
</evidence>
<dbReference type="PANTHER" id="PTHR38136:SF2">
    <property type="entry name" value="DNA REPAIR PROTEIN"/>
    <property type="match status" value="1"/>
</dbReference>
<dbReference type="PANTHER" id="PTHR38136">
    <property type="entry name" value="DNA REPAIR PROTEIN"/>
    <property type="match status" value="1"/>
</dbReference>
<dbReference type="InterPro" id="IPR033167">
    <property type="entry name" value="Nre"/>
</dbReference>
<dbReference type="Proteomes" id="UP000060778">
    <property type="component" value="Chromosome"/>
</dbReference>
<dbReference type="GeneID" id="30680244"/>
<dbReference type="EMBL" id="CP006867">
    <property type="protein sequence ID" value="ALU11738.1"/>
    <property type="molecule type" value="Genomic_DNA"/>
</dbReference>
<dbReference type="Pfam" id="PF04895">
    <property type="entry name" value="Nre_C"/>
    <property type="match status" value="1"/>
</dbReference>
<protein>
    <recommendedName>
        <fullName evidence="5">DNA repair protein</fullName>
    </recommendedName>
</protein>